<reference evidence="1" key="1">
    <citation type="submission" date="2023-04" db="EMBL/GenBank/DDBJ databases">
        <title>Phytophthora fragariaefolia NBRC 109709.</title>
        <authorList>
            <person name="Ichikawa N."/>
            <person name="Sato H."/>
            <person name="Tonouchi N."/>
        </authorList>
    </citation>
    <scope>NUCLEOTIDE SEQUENCE</scope>
    <source>
        <strain evidence="1">NBRC 109709</strain>
    </source>
</reference>
<proteinExistence type="predicted"/>
<gene>
    <name evidence="1" type="ORF">Pfra01_000253700</name>
</gene>
<evidence type="ECO:0000313" key="1">
    <source>
        <dbReference type="EMBL" id="GMF20666.1"/>
    </source>
</evidence>
<dbReference type="EMBL" id="BSXT01000203">
    <property type="protein sequence ID" value="GMF20666.1"/>
    <property type="molecule type" value="Genomic_DNA"/>
</dbReference>
<keyword evidence="2" id="KW-1185">Reference proteome</keyword>
<name>A0A9W6WWU1_9STRA</name>
<dbReference type="AlphaFoldDB" id="A0A9W6WWU1"/>
<dbReference type="Proteomes" id="UP001165121">
    <property type="component" value="Unassembled WGS sequence"/>
</dbReference>
<evidence type="ECO:0000313" key="2">
    <source>
        <dbReference type="Proteomes" id="UP001165121"/>
    </source>
</evidence>
<accession>A0A9W6WWU1</accession>
<comment type="caution">
    <text evidence="1">The sequence shown here is derived from an EMBL/GenBank/DDBJ whole genome shotgun (WGS) entry which is preliminary data.</text>
</comment>
<organism evidence="1 2">
    <name type="scientific">Phytophthora fragariaefolia</name>
    <dbReference type="NCBI Taxonomy" id="1490495"/>
    <lineage>
        <taxon>Eukaryota</taxon>
        <taxon>Sar</taxon>
        <taxon>Stramenopiles</taxon>
        <taxon>Oomycota</taxon>
        <taxon>Peronosporomycetes</taxon>
        <taxon>Peronosporales</taxon>
        <taxon>Peronosporaceae</taxon>
        <taxon>Phytophthora</taxon>
    </lineage>
</organism>
<sequence>MVRTALLLAARTGLKTKDPTVQAEELEIPAKNQAYASSWIMADKNAKLHLLIHTAAGPIQLMSAVDVLIVDIDDEAFIVGNDLLHTLGIDVDRHLEMLAERTR</sequence>
<protein>
    <submittedName>
        <fullName evidence="1">Unnamed protein product</fullName>
    </submittedName>
</protein>
<dbReference type="OrthoDB" id="126444at2759"/>